<dbReference type="PATRIC" id="fig|688269.3.peg.1555"/>
<evidence type="ECO:0000259" key="12">
    <source>
        <dbReference type="Pfam" id="PF02880"/>
    </source>
</evidence>
<dbReference type="Pfam" id="PF02878">
    <property type="entry name" value="PGM_PMM_I"/>
    <property type="match status" value="1"/>
</dbReference>
<keyword evidence="5 7" id="KW-0460">Magnesium</keyword>
<dbReference type="PROSITE" id="PS00710">
    <property type="entry name" value="PGM_PMM"/>
    <property type="match status" value="1"/>
</dbReference>
<proteinExistence type="inferred from homology"/>
<evidence type="ECO:0000256" key="3">
    <source>
        <dbReference type="ARBA" id="ARBA00022553"/>
    </source>
</evidence>
<gene>
    <name evidence="13" type="ORF">Theth_1507</name>
</gene>
<dbReference type="OrthoDB" id="9806956at2"/>
<keyword evidence="6" id="KW-0413">Isomerase</keyword>
<dbReference type="GO" id="GO:0006166">
    <property type="term" value="P:purine ribonucleoside salvage"/>
    <property type="evidence" value="ECO:0007669"/>
    <property type="project" value="TreeGrafter"/>
</dbReference>
<evidence type="ECO:0000256" key="1">
    <source>
        <dbReference type="ARBA" id="ARBA00001946"/>
    </source>
</evidence>
<evidence type="ECO:0000256" key="8">
    <source>
        <dbReference type="SAM" id="Coils"/>
    </source>
</evidence>
<dbReference type="InterPro" id="IPR005846">
    <property type="entry name" value="A-D-PHexomutase_a/b/a-III"/>
</dbReference>
<dbReference type="CDD" id="cd05799">
    <property type="entry name" value="PGM2"/>
    <property type="match status" value="1"/>
</dbReference>
<protein>
    <submittedName>
        <fullName evidence="13">Phosphoglucomutase/phosphomannomutase alpha/beta/alpha domain I</fullName>
    </submittedName>
</protein>
<dbReference type="PANTHER" id="PTHR45745:SF1">
    <property type="entry name" value="PHOSPHOGLUCOMUTASE 2B-RELATED"/>
    <property type="match status" value="1"/>
</dbReference>
<dbReference type="STRING" id="688269.Theth_1507"/>
<evidence type="ECO:0000256" key="4">
    <source>
        <dbReference type="ARBA" id="ARBA00022723"/>
    </source>
</evidence>
<dbReference type="Gene3D" id="3.40.120.10">
    <property type="entry name" value="Alpha-D-Glucose-1,6-Bisphosphate, subunit A, domain 3"/>
    <property type="match status" value="3"/>
</dbReference>
<dbReference type="InterPro" id="IPR036900">
    <property type="entry name" value="A-D-PHexomutase_C_sf"/>
</dbReference>
<evidence type="ECO:0000259" key="9">
    <source>
        <dbReference type="Pfam" id="PF00408"/>
    </source>
</evidence>
<accession>F7YTX8</accession>
<dbReference type="GO" id="GO:0008973">
    <property type="term" value="F:phosphopentomutase activity"/>
    <property type="evidence" value="ECO:0007669"/>
    <property type="project" value="TreeGrafter"/>
</dbReference>
<evidence type="ECO:0000256" key="7">
    <source>
        <dbReference type="RuleBase" id="RU004326"/>
    </source>
</evidence>
<dbReference type="SMR" id="F7YTX8"/>
<dbReference type="KEGG" id="tta:Theth_1507"/>
<evidence type="ECO:0000256" key="2">
    <source>
        <dbReference type="ARBA" id="ARBA00010231"/>
    </source>
</evidence>
<feature type="domain" description="Alpha-D-phosphohexomutase alpha/beta/alpha" evidence="11">
    <location>
        <begin position="164"/>
        <end position="262"/>
    </location>
</feature>
<dbReference type="Gene3D" id="3.30.310.50">
    <property type="entry name" value="Alpha-D-phosphohexomutase, C-terminal domain"/>
    <property type="match status" value="1"/>
</dbReference>
<dbReference type="Pfam" id="PF02880">
    <property type="entry name" value="PGM_PMM_III"/>
    <property type="match status" value="1"/>
</dbReference>
<dbReference type="InterPro" id="IPR016066">
    <property type="entry name" value="A-D-PHexomutase_CS"/>
</dbReference>
<feature type="domain" description="Alpha-D-phosphohexomutase alpha/beta/alpha" evidence="10">
    <location>
        <begin position="2"/>
        <end position="134"/>
    </location>
</feature>
<comment type="similarity">
    <text evidence="2 7">Belongs to the phosphohexose mutase family.</text>
</comment>
<dbReference type="EMBL" id="CP002351">
    <property type="protein sequence ID" value="AEH51560.1"/>
    <property type="molecule type" value="Genomic_DNA"/>
</dbReference>
<dbReference type="InterPro" id="IPR005841">
    <property type="entry name" value="Alpha-D-phosphohexomutase_SF"/>
</dbReference>
<name>F7YTX8_9THEM</name>
<keyword evidence="4 7" id="KW-0479">Metal-binding</keyword>
<dbReference type="Pfam" id="PF00408">
    <property type="entry name" value="PGM_PMM_IV"/>
    <property type="match status" value="1"/>
</dbReference>
<dbReference type="SUPFAM" id="SSF55957">
    <property type="entry name" value="Phosphoglucomutase, C-terminal domain"/>
    <property type="match status" value="1"/>
</dbReference>
<dbReference type="AlphaFoldDB" id="F7YTX8"/>
<dbReference type="eggNOG" id="COG1109">
    <property type="taxonomic scope" value="Bacteria"/>
</dbReference>
<dbReference type="Proteomes" id="UP000006804">
    <property type="component" value="Chromosome"/>
</dbReference>
<dbReference type="SUPFAM" id="SSF53738">
    <property type="entry name" value="Phosphoglucomutase, first 3 domains"/>
    <property type="match status" value="3"/>
</dbReference>
<evidence type="ECO:0000259" key="11">
    <source>
        <dbReference type="Pfam" id="PF02879"/>
    </source>
</evidence>
<reference evidence="13 14" key="1">
    <citation type="submission" date="2010-11" db="EMBL/GenBank/DDBJ databases">
        <title>The complete genome of Thermotoga thermarum DSM 5069.</title>
        <authorList>
            <consortium name="US DOE Joint Genome Institute (JGI-PGF)"/>
            <person name="Lucas S."/>
            <person name="Copeland A."/>
            <person name="Lapidus A."/>
            <person name="Bruce D."/>
            <person name="Goodwin L."/>
            <person name="Pitluck S."/>
            <person name="Kyrpides N."/>
            <person name="Mavromatis K."/>
            <person name="Ivanova N."/>
            <person name="Zeytun A."/>
            <person name="Brettin T."/>
            <person name="Detter J.C."/>
            <person name="Tapia R."/>
            <person name="Han C."/>
            <person name="Land M."/>
            <person name="Hauser L."/>
            <person name="Markowitz V."/>
            <person name="Cheng J.-F."/>
            <person name="Hugenholtz P."/>
            <person name="Woyke T."/>
            <person name="Wu D."/>
            <person name="Spring S."/>
            <person name="Schroeder M."/>
            <person name="Brambilla E."/>
            <person name="Klenk H.-P."/>
            <person name="Eisen J.A."/>
        </authorList>
    </citation>
    <scope>NUCLEOTIDE SEQUENCE [LARGE SCALE GENOMIC DNA]</scope>
    <source>
        <strain evidence="13 14">DSM 5069</strain>
    </source>
</reference>
<feature type="domain" description="Alpha-D-phosphohexomutase alpha/beta/alpha" evidence="12">
    <location>
        <begin position="269"/>
        <end position="381"/>
    </location>
</feature>
<evidence type="ECO:0000256" key="5">
    <source>
        <dbReference type="ARBA" id="ARBA00022842"/>
    </source>
</evidence>
<keyword evidence="14" id="KW-1185">Reference proteome</keyword>
<sequence length="491" mass="55068">MILFGTGGIRGIMKPGEFDEKLVWTVSVGVSNYMKDNNLKSVVIAYDTRLNSEKFAEIAANAFSNCGIDVFLFAEPTPTPVLSFAVRYLKTDLGVVITASHNPPQYNGYKVYSSNGVQAVPQITDVLAEYVKNAPEKGCTSSKKGKITKPDQTILEKFVEKCFETLVQEFGEKAVDLSGLKIAYTPLHGTGAKPVPALLKKLECEVFTVEKQMIQDGGFPTVQTPNPEEPVALWLLEKTCLENNINLGIATDPDCDRVGVVYKGQRLTGNEVGVLLTALRFEKTAYQIPDSSYIVKTIVTTDMVRPMCLERKVELVETPTGFKFIGDYIEKHPEKKFLFGFEESCGYLLGDHARDKDGVIASALIAIAFKHYDFLEKLEELRSKYGYYIEELLNYSLKDVQEALKLYEKLKNIDNFPQLIRIIDYSKGYENVLPNETIRLDFTFGKLFIRPSGTEPKLKVYAMAVAENKQQALKNIEKLKETAETLIRQTT</sequence>
<dbReference type="GO" id="GO:0005975">
    <property type="term" value="P:carbohydrate metabolic process"/>
    <property type="evidence" value="ECO:0007669"/>
    <property type="project" value="InterPro"/>
</dbReference>
<dbReference type="RefSeq" id="WP_013932772.1">
    <property type="nucleotide sequence ID" value="NC_015707.1"/>
</dbReference>
<evidence type="ECO:0000259" key="10">
    <source>
        <dbReference type="Pfam" id="PF02878"/>
    </source>
</evidence>
<feature type="domain" description="Alpha-D-phosphohexomutase C-terminal" evidence="9">
    <location>
        <begin position="422"/>
        <end position="465"/>
    </location>
</feature>
<dbReference type="PANTHER" id="PTHR45745">
    <property type="entry name" value="PHOSPHOMANNOMUTASE 45A"/>
    <property type="match status" value="1"/>
</dbReference>
<dbReference type="InterPro" id="IPR005845">
    <property type="entry name" value="A-D-PHexomutase_a/b/a-II"/>
</dbReference>
<keyword evidence="3" id="KW-0597">Phosphoprotein</keyword>
<dbReference type="Pfam" id="PF02879">
    <property type="entry name" value="PGM_PMM_II"/>
    <property type="match status" value="1"/>
</dbReference>
<dbReference type="InterPro" id="IPR005844">
    <property type="entry name" value="A-D-PHexomutase_a/b/a-I"/>
</dbReference>
<evidence type="ECO:0000313" key="14">
    <source>
        <dbReference type="Proteomes" id="UP000006804"/>
    </source>
</evidence>
<dbReference type="InterPro" id="IPR016055">
    <property type="entry name" value="A-D-PHexomutase_a/b/a-I/II/III"/>
</dbReference>
<keyword evidence="8" id="KW-0175">Coiled coil</keyword>
<evidence type="ECO:0000256" key="6">
    <source>
        <dbReference type="ARBA" id="ARBA00023235"/>
    </source>
</evidence>
<feature type="coiled-coil region" evidence="8">
    <location>
        <begin position="462"/>
        <end position="489"/>
    </location>
</feature>
<dbReference type="HOGENOM" id="CLU_016950_0_0_0"/>
<evidence type="ECO:0000313" key="13">
    <source>
        <dbReference type="EMBL" id="AEH51560.1"/>
    </source>
</evidence>
<dbReference type="PRINTS" id="PR00509">
    <property type="entry name" value="PGMPMM"/>
</dbReference>
<comment type="cofactor">
    <cofactor evidence="1">
        <name>Mg(2+)</name>
        <dbReference type="ChEBI" id="CHEBI:18420"/>
    </cofactor>
</comment>
<organism evidence="13 14">
    <name type="scientific">Pseudothermotoga thermarum DSM 5069</name>
    <dbReference type="NCBI Taxonomy" id="688269"/>
    <lineage>
        <taxon>Bacteria</taxon>
        <taxon>Thermotogati</taxon>
        <taxon>Thermotogota</taxon>
        <taxon>Thermotogae</taxon>
        <taxon>Thermotogales</taxon>
        <taxon>Thermotogaceae</taxon>
        <taxon>Pseudothermotoga</taxon>
    </lineage>
</organism>
<dbReference type="InterPro" id="IPR005843">
    <property type="entry name" value="A-D-PHexomutase_C"/>
</dbReference>
<dbReference type="GO" id="GO:0000287">
    <property type="term" value="F:magnesium ion binding"/>
    <property type="evidence" value="ECO:0007669"/>
    <property type="project" value="InterPro"/>
</dbReference>